<dbReference type="InterPro" id="IPR036770">
    <property type="entry name" value="Ankyrin_rpt-contain_sf"/>
</dbReference>
<dbReference type="AlphaFoldDB" id="A0A345ZAN7"/>
<protein>
    <submittedName>
        <fullName evidence="2">Uncharacterized protein</fullName>
    </submittedName>
</protein>
<dbReference type="InterPro" id="IPR002110">
    <property type="entry name" value="Ankyrin_rpt"/>
</dbReference>
<dbReference type="Gene3D" id="1.25.40.20">
    <property type="entry name" value="Ankyrin repeat-containing domain"/>
    <property type="match status" value="1"/>
</dbReference>
<dbReference type="PROSITE" id="PS51257">
    <property type="entry name" value="PROKAR_LIPOPROTEIN"/>
    <property type="match status" value="1"/>
</dbReference>
<dbReference type="RefSeq" id="WP_115585369.1">
    <property type="nucleotide sequence ID" value="NZ_CP025544.1"/>
</dbReference>
<name>A0A345ZAN7_9BACT</name>
<dbReference type="KEGG" id="cdes:C0J27_01135"/>
<feature type="chain" id="PRO_5017038810" evidence="1">
    <location>
        <begin position="20"/>
        <end position="324"/>
    </location>
</feature>
<feature type="signal peptide" evidence="1">
    <location>
        <begin position="1"/>
        <end position="19"/>
    </location>
</feature>
<gene>
    <name evidence="2" type="ORF">C0J27_01135</name>
</gene>
<accession>A0A345ZAN7</accession>
<proteinExistence type="predicted"/>
<keyword evidence="3" id="KW-1185">Reference proteome</keyword>
<dbReference type="SUPFAM" id="SSF48403">
    <property type="entry name" value="Ankyrin repeat"/>
    <property type="match status" value="1"/>
</dbReference>
<dbReference type="EMBL" id="CP025544">
    <property type="protein sequence ID" value="AXK60354.1"/>
    <property type="molecule type" value="Genomic_DNA"/>
</dbReference>
<evidence type="ECO:0000313" key="2">
    <source>
        <dbReference type="EMBL" id="AXK60354.1"/>
    </source>
</evidence>
<sequence>MKKLLLACLLSLTSCMMQASDINYSYFFEHGVSPKDIKVLEAWLQLGQHRDAIGNMIAENLGDFQEKVLADCLENKIQHWDYQLRSDLALPSLMKSYVYHPFIFLLQDLNRIDNLSAAIKKHVENMDDDTRKVLTALQLYRKKVLNIFHYAGKIGVAIDAQDAWGQTALVKAIHYNSLEFVLLCLQAGAHVNYVGDFVSDQKPLDHAMLALDIQYCQDSAIFDISSELGLLNQNIEIVKALVRAGAYSGEKNNGYAAIIAYVQMLQSSLDEDIQDACERLSSLSIIDEDVFGSFDAQKFDAQAYKKYAYALYQKLICFLQSKKI</sequence>
<dbReference type="Proteomes" id="UP000254834">
    <property type="component" value="Chromosome"/>
</dbReference>
<dbReference type="Pfam" id="PF00023">
    <property type="entry name" value="Ank"/>
    <property type="match status" value="1"/>
</dbReference>
<reference evidence="2 3" key="1">
    <citation type="submission" date="2017-12" db="EMBL/GenBank/DDBJ databases">
        <title>Chromulinavorax destructans is a abundant pathogen of dominant heterotrophic picoflagllates.</title>
        <authorList>
            <person name="Deeg C.M."/>
            <person name="Zimmer M."/>
            <person name="Suttle C.A."/>
        </authorList>
    </citation>
    <scope>NUCLEOTIDE SEQUENCE [LARGE SCALE GENOMIC DNA]</scope>
    <source>
        <strain evidence="2 3">SeV1</strain>
    </source>
</reference>
<keyword evidence="1" id="KW-0732">Signal</keyword>
<evidence type="ECO:0000256" key="1">
    <source>
        <dbReference type="SAM" id="SignalP"/>
    </source>
</evidence>
<organism evidence="2 3">
    <name type="scientific">Candidatus Chromulinivorax destructor</name>
    <dbReference type="NCBI Taxonomy" id="2066483"/>
    <lineage>
        <taxon>Bacteria</taxon>
        <taxon>Candidatus Babelota</taxon>
        <taxon>Candidatus Babeliae</taxon>
        <taxon>Candidatus Babeliales</taxon>
        <taxon>Candidatus Chromulinivoraceae</taxon>
        <taxon>Candidatus Chromulinivorax</taxon>
    </lineage>
</organism>
<evidence type="ECO:0000313" key="3">
    <source>
        <dbReference type="Proteomes" id="UP000254834"/>
    </source>
</evidence>